<reference evidence="1" key="1">
    <citation type="submission" date="2013-07" db="EMBL/GenBank/DDBJ databases">
        <title>The genome of an arbuscular mycorrhizal fungus provides insights into the evolution of the oldest plant symbiosis.</title>
        <authorList>
            <consortium name="DOE Joint Genome Institute"/>
            <person name="Tisserant E."/>
            <person name="Malbreil M."/>
            <person name="Kuo A."/>
            <person name="Kohler A."/>
            <person name="Symeonidi A."/>
            <person name="Balestrini R."/>
            <person name="Charron P."/>
            <person name="Duensing N."/>
            <person name="Frei-dit-Frey N."/>
            <person name="Gianinazzi-Pearson V."/>
            <person name="Gilbert B."/>
            <person name="Handa Y."/>
            <person name="Hijri M."/>
            <person name="Kaul R."/>
            <person name="Kawaguchi M."/>
            <person name="Krajinski F."/>
            <person name="Lammers P."/>
            <person name="Lapierre D."/>
            <person name="Masclaux F.G."/>
            <person name="Murat C."/>
            <person name="Morin E."/>
            <person name="Ndikumana S."/>
            <person name="Pagni M."/>
            <person name="Petitpierre D."/>
            <person name="Requena N."/>
            <person name="Rosikiewicz P."/>
            <person name="Riley R."/>
            <person name="Saito K."/>
            <person name="San Clemente H."/>
            <person name="Shapiro H."/>
            <person name="van Tuinen D."/>
            <person name="Becard G."/>
            <person name="Bonfante P."/>
            <person name="Paszkowski U."/>
            <person name="Shachar-Hill Y."/>
            <person name="Young J.P."/>
            <person name="Sanders I.R."/>
            <person name="Henrissat B."/>
            <person name="Rensing S.A."/>
            <person name="Grigoriev I.V."/>
            <person name="Corradi N."/>
            <person name="Roux C."/>
            <person name="Martin F."/>
        </authorList>
    </citation>
    <scope>NUCLEOTIDE SEQUENCE</scope>
    <source>
        <strain evidence="1">DAOM 197198</strain>
    </source>
</reference>
<gene>
    <name evidence="1" type="ORF">GLOINDRAFT_34617</name>
</gene>
<sequence>MLEGMVDLKRLSQAPPVYLAMILLFPQGLWREKLQNIDEAALFQLFRNTVERWYKGERPVRRMPKDHTKIMAWGEGENKLILLQANHD</sequence>
<evidence type="ECO:0000313" key="1">
    <source>
        <dbReference type="EMBL" id="ESA06105.1"/>
    </source>
</evidence>
<dbReference type="HOGENOM" id="CLU_2470231_0_0_1"/>
<protein>
    <submittedName>
        <fullName evidence="1">Uncharacterized protein</fullName>
    </submittedName>
</protein>
<proteinExistence type="predicted"/>
<accession>U9TDC1</accession>
<dbReference type="EMBL" id="KI292070">
    <property type="protein sequence ID" value="ESA06105.1"/>
    <property type="molecule type" value="Genomic_DNA"/>
</dbReference>
<name>U9TDC1_RHIID</name>
<organism evidence="1">
    <name type="scientific">Rhizophagus irregularis (strain DAOM 181602 / DAOM 197198 / MUCL 43194)</name>
    <name type="common">Arbuscular mycorrhizal fungus</name>
    <name type="synonym">Glomus intraradices</name>
    <dbReference type="NCBI Taxonomy" id="747089"/>
    <lineage>
        <taxon>Eukaryota</taxon>
        <taxon>Fungi</taxon>
        <taxon>Fungi incertae sedis</taxon>
        <taxon>Mucoromycota</taxon>
        <taxon>Glomeromycotina</taxon>
        <taxon>Glomeromycetes</taxon>
        <taxon>Glomerales</taxon>
        <taxon>Glomeraceae</taxon>
        <taxon>Rhizophagus</taxon>
    </lineage>
</organism>
<dbReference type="AlphaFoldDB" id="U9TDC1"/>